<gene>
    <name evidence="4" type="primary">tusE</name>
    <name evidence="4" type="ORF">ENJ51_05795</name>
</gene>
<comment type="function">
    <text evidence="3">Part of a sulfur-relay system.</text>
</comment>
<dbReference type="AlphaFoldDB" id="A0A7V2SZH4"/>
<dbReference type="PIRSF" id="PIRSF006223">
    <property type="entry name" value="DsrC_TusE"/>
    <property type="match status" value="1"/>
</dbReference>
<dbReference type="EMBL" id="DRMS01000220">
    <property type="protein sequence ID" value="HFC92309.1"/>
    <property type="molecule type" value="Genomic_DNA"/>
</dbReference>
<dbReference type="Pfam" id="PF04358">
    <property type="entry name" value="DsrC"/>
    <property type="match status" value="1"/>
</dbReference>
<dbReference type="Proteomes" id="UP000885750">
    <property type="component" value="Unassembled WGS sequence"/>
</dbReference>
<keyword evidence="3" id="KW-0808">Transferase</keyword>
<dbReference type="InterPro" id="IPR042072">
    <property type="entry name" value="DsrC-like_C"/>
</dbReference>
<keyword evidence="2" id="KW-0963">Cytoplasm</keyword>
<comment type="similarity">
    <text evidence="3">Belongs to the dsrC/tusE family.</text>
</comment>
<protein>
    <recommendedName>
        <fullName evidence="3">Sulfurtransferase</fullName>
        <ecNumber evidence="3">2.8.1.-</ecNumber>
    </recommendedName>
</protein>
<sequence>MSNFPYSPKGWTPSRAREVAESQQLTLVADHWNIVEVLQGYFKTHDKTEVNRRELTDALEEKFHSKGGMKYLYQLLPKGPISQGCALAGINNPSGNVDLSFGSVV</sequence>
<dbReference type="GO" id="GO:0002143">
    <property type="term" value="P:tRNA wobble position uridine thiolation"/>
    <property type="evidence" value="ECO:0007669"/>
    <property type="project" value="TreeGrafter"/>
</dbReference>
<dbReference type="NCBIfam" id="TIGR03342">
    <property type="entry name" value="dsrC_tusE_dsvC"/>
    <property type="match status" value="1"/>
</dbReference>
<dbReference type="InterPro" id="IPR025526">
    <property type="entry name" value="DsrC-like_dom_sf"/>
</dbReference>
<proteinExistence type="inferred from homology"/>
<evidence type="ECO:0000256" key="2">
    <source>
        <dbReference type="ARBA" id="ARBA00022490"/>
    </source>
</evidence>
<evidence type="ECO:0000256" key="3">
    <source>
        <dbReference type="PIRNR" id="PIRNR006223"/>
    </source>
</evidence>
<dbReference type="EC" id="2.8.1.-" evidence="3"/>
<comment type="caution">
    <text evidence="4">The sequence shown here is derived from an EMBL/GenBank/DDBJ whole genome shotgun (WGS) entry which is preliminary data.</text>
</comment>
<comment type="subcellular location">
    <subcellularLocation>
        <location evidence="1">Cytoplasm</location>
    </subcellularLocation>
</comment>
<dbReference type="Gene3D" id="1.10.10.370">
    <property type="entry name" value="DsrC-like protein, C-terminal domain"/>
    <property type="match status" value="1"/>
</dbReference>
<evidence type="ECO:0000313" key="4">
    <source>
        <dbReference type="EMBL" id="HFC92309.1"/>
    </source>
</evidence>
<dbReference type="GO" id="GO:0005737">
    <property type="term" value="C:cytoplasm"/>
    <property type="evidence" value="ECO:0007669"/>
    <property type="project" value="UniProtKB-SubCell"/>
</dbReference>
<accession>A0A7V2SZH4</accession>
<dbReference type="InterPro" id="IPR007453">
    <property type="entry name" value="DsrC/TusE"/>
</dbReference>
<evidence type="ECO:0000256" key="1">
    <source>
        <dbReference type="ARBA" id="ARBA00004496"/>
    </source>
</evidence>
<dbReference type="GO" id="GO:0016740">
    <property type="term" value="F:transferase activity"/>
    <property type="evidence" value="ECO:0007669"/>
    <property type="project" value="UniProtKB-KW"/>
</dbReference>
<dbReference type="PANTHER" id="PTHR37010">
    <property type="entry name" value="SULFURTRANSFERASE TUSE"/>
    <property type="match status" value="1"/>
</dbReference>
<reference evidence="4" key="1">
    <citation type="journal article" date="2020" name="mSystems">
        <title>Genome- and Community-Level Interaction Insights into Carbon Utilization and Element Cycling Functions of Hydrothermarchaeota in Hydrothermal Sediment.</title>
        <authorList>
            <person name="Zhou Z."/>
            <person name="Liu Y."/>
            <person name="Xu W."/>
            <person name="Pan J."/>
            <person name="Luo Z.H."/>
            <person name="Li M."/>
        </authorList>
    </citation>
    <scope>NUCLEOTIDE SEQUENCE [LARGE SCALE GENOMIC DNA]</scope>
    <source>
        <strain evidence="4">HyVt-493</strain>
    </source>
</reference>
<dbReference type="PANTHER" id="PTHR37010:SF1">
    <property type="entry name" value="SULFURTRANSFERASE TUSE"/>
    <property type="match status" value="1"/>
</dbReference>
<organism evidence="4">
    <name type="scientific">Leucothrix mucor</name>
    <dbReference type="NCBI Taxonomy" id="45248"/>
    <lineage>
        <taxon>Bacteria</taxon>
        <taxon>Pseudomonadati</taxon>
        <taxon>Pseudomonadota</taxon>
        <taxon>Gammaproteobacteria</taxon>
        <taxon>Thiotrichales</taxon>
        <taxon>Thiotrichaceae</taxon>
        <taxon>Leucothrix</taxon>
    </lineage>
</organism>
<dbReference type="SUPFAM" id="SSF69721">
    <property type="entry name" value="DsrC, the gamma subunit of dissimilatory sulfite reductase"/>
    <property type="match status" value="1"/>
</dbReference>
<dbReference type="GO" id="GO:0097163">
    <property type="term" value="F:sulfur carrier activity"/>
    <property type="evidence" value="ECO:0007669"/>
    <property type="project" value="TreeGrafter"/>
</dbReference>
<name>A0A7V2SZH4_LEUMU</name>